<sequence length="84" mass="8709">MVCLRDAEEALAAENWRSAAELFSKGINELRENLAAGPNLALLVAAYSGRGKALAEMGRQRGTLPAQAVTLKAALADARAAADG</sequence>
<dbReference type="EMBL" id="CAJNDS010000303">
    <property type="protein sequence ID" value="CAE7041674.1"/>
    <property type="molecule type" value="Genomic_DNA"/>
</dbReference>
<keyword evidence="2" id="KW-1185">Reference proteome</keyword>
<evidence type="ECO:0000313" key="2">
    <source>
        <dbReference type="Proteomes" id="UP000604046"/>
    </source>
</evidence>
<dbReference type="AlphaFoldDB" id="A0A812IQ38"/>
<reference evidence="1" key="1">
    <citation type="submission" date="2021-02" db="EMBL/GenBank/DDBJ databases">
        <authorList>
            <person name="Dougan E. K."/>
            <person name="Rhodes N."/>
            <person name="Thang M."/>
            <person name="Chan C."/>
        </authorList>
    </citation>
    <scope>NUCLEOTIDE SEQUENCE</scope>
</reference>
<protein>
    <recommendedName>
        <fullName evidence="3">Tetratricopeptide repeat protein</fullName>
    </recommendedName>
</protein>
<name>A0A812IQ38_9DINO</name>
<organism evidence="1 2">
    <name type="scientific">Symbiodinium natans</name>
    <dbReference type="NCBI Taxonomy" id="878477"/>
    <lineage>
        <taxon>Eukaryota</taxon>
        <taxon>Sar</taxon>
        <taxon>Alveolata</taxon>
        <taxon>Dinophyceae</taxon>
        <taxon>Suessiales</taxon>
        <taxon>Symbiodiniaceae</taxon>
        <taxon>Symbiodinium</taxon>
    </lineage>
</organism>
<comment type="caution">
    <text evidence="1">The sequence shown here is derived from an EMBL/GenBank/DDBJ whole genome shotgun (WGS) entry which is preliminary data.</text>
</comment>
<proteinExistence type="predicted"/>
<evidence type="ECO:0008006" key="3">
    <source>
        <dbReference type="Google" id="ProtNLM"/>
    </source>
</evidence>
<evidence type="ECO:0000313" key="1">
    <source>
        <dbReference type="EMBL" id="CAE7041674.1"/>
    </source>
</evidence>
<dbReference type="OrthoDB" id="425138at2759"/>
<dbReference type="Proteomes" id="UP000604046">
    <property type="component" value="Unassembled WGS sequence"/>
</dbReference>
<gene>
    <name evidence="1" type="ORF">SNAT2548_LOCUS4908</name>
</gene>
<accession>A0A812IQ38</accession>